<dbReference type="PANTHER" id="PTHR31571:SF5">
    <property type="entry name" value="ALTERED INHERITANCE OF MITOCHONDRIA PROTEIN 6"/>
    <property type="match status" value="1"/>
</dbReference>
<comment type="caution">
    <text evidence="3">The sequence shown here is derived from an EMBL/GenBank/DDBJ whole genome shotgun (WGS) entry which is preliminary data.</text>
</comment>
<organism evidence="3 4">
    <name type="scientific">Paecilomyces lecythidis</name>
    <dbReference type="NCBI Taxonomy" id="3004212"/>
    <lineage>
        <taxon>Eukaryota</taxon>
        <taxon>Fungi</taxon>
        <taxon>Dikarya</taxon>
        <taxon>Ascomycota</taxon>
        <taxon>Pezizomycotina</taxon>
        <taxon>Eurotiomycetes</taxon>
        <taxon>Eurotiomycetidae</taxon>
        <taxon>Eurotiales</taxon>
        <taxon>Thermoascaceae</taxon>
        <taxon>Paecilomyces</taxon>
    </lineage>
</organism>
<feature type="compositionally biased region" description="Basic and acidic residues" evidence="1">
    <location>
        <begin position="333"/>
        <end position="345"/>
    </location>
</feature>
<accession>A0ABR3Y724</accession>
<feature type="region of interest" description="Disordered" evidence="1">
    <location>
        <begin position="319"/>
        <end position="352"/>
    </location>
</feature>
<keyword evidence="2" id="KW-1133">Transmembrane helix</keyword>
<evidence type="ECO:0000256" key="1">
    <source>
        <dbReference type="SAM" id="MobiDB-lite"/>
    </source>
</evidence>
<protein>
    <submittedName>
        <fullName evidence="3">Altered inheritance of mitochondria protein 6</fullName>
    </submittedName>
</protein>
<gene>
    <name evidence="3" type="primary">AIM6_3</name>
    <name evidence="3" type="ORF">Plec18167_002649</name>
</gene>
<dbReference type="EMBL" id="JAVDPF010000005">
    <property type="protein sequence ID" value="KAL1883642.1"/>
    <property type="molecule type" value="Genomic_DNA"/>
</dbReference>
<name>A0ABR3Y724_9EURO</name>
<dbReference type="Proteomes" id="UP001583193">
    <property type="component" value="Unassembled WGS sequence"/>
</dbReference>
<reference evidence="3 4" key="1">
    <citation type="journal article" date="2024" name="IMA Fungus">
        <title>IMA Genome - F19 : A genome assembly and annotation guide to empower mycologists, including annotated draft genome sequences of Ceratocystis pirilliformis, Diaporthe australafricana, Fusarium ophioides, Paecilomyces lecythidis, and Sporothrix stenoceras.</title>
        <authorList>
            <person name="Aylward J."/>
            <person name="Wilson A.M."/>
            <person name="Visagie C.M."/>
            <person name="Spraker J."/>
            <person name="Barnes I."/>
            <person name="Buitendag C."/>
            <person name="Ceriani C."/>
            <person name="Del Mar Angel L."/>
            <person name="du Plessis D."/>
            <person name="Fuchs T."/>
            <person name="Gasser K."/>
            <person name="Kramer D."/>
            <person name="Li W."/>
            <person name="Munsamy K."/>
            <person name="Piso A."/>
            <person name="Price J.L."/>
            <person name="Sonnekus B."/>
            <person name="Thomas C."/>
            <person name="van der Nest A."/>
            <person name="van Dijk A."/>
            <person name="van Heerden A."/>
            <person name="van Vuuren N."/>
            <person name="Yilmaz N."/>
            <person name="Duong T.A."/>
            <person name="van der Merwe N.A."/>
            <person name="Wingfield M.J."/>
            <person name="Wingfield B.D."/>
        </authorList>
    </citation>
    <scope>NUCLEOTIDE SEQUENCE [LARGE SCALE GENOMIC DNA]</scope>
    <source>
        <strain evidence="3 4">CMW 18167</strain>
    </source>
</reference>
<evidence type="ECO:0000313" key="4">
    <source>
        <dbReference type="Proteomes" id="UP001583193"/>
    </source>
</evidence>
<sequence>MGVPTESPPSRTPSPYPVRQGDLEAGDYNVMLLDDHPLRSYPTECVPGLSFYMEEWYTAAKKNTTERVFRYSCVLLVILGLIQCITIIAKGAMFLLPVDHDWKTVGWEDFEQWPPELTRLPLEFKSGKSVECISRHTRLHDDPFHFAMISGCSGVEADIWLHENEILVGNSVTGLDAANTLAHVYLEPLMTAIEAQNAGRTANEHGEKDTPRGIFADDASKSFILLLNFKTTPNWLWPRLISQLSALREKGYLTYHDGSKLVQRPITVVLTGRAPFHLIRGDRAVRDIFFDASLEELALNDSGNISKFTKPLASVKRDVEETVSAADEQTTTPERDVKDQHDAKPNEPLQNAVYTYNPENTYTASANFRTSIGMPHRGRFSHRQLEMIRAHVHAARKRGLKVRYTGIPDWPGKLRHLVLYTLVNEGVDIIEVDTAREHRHPHRGPRTLALAREDEHGARRFGHSPV</sequence>
<dbReference type="PANTHER" id="PTHR31571">
    <property type="entry name" value="ALTERED INHERITANCE OF MITOCHONDRIA PROTEIN 6"/>
    <property type="match status" value="1"/>
</dbReference>
<feature type="transmembrane region" description="Helical" evidence="2">
    <location>
        <begin position="68"/>
        <end position="89"/>
    </location>
</feature>
<evidence type="ECO:0000256" key="2">
    <source>
        <dbReference type="SAM" id="Phobius"/>
    </source>
</evidence>
<keyword evidence="2" id="KW-0472">Membrane</keyword>
<dbReference type="InterPro" id="IPR051236">
    <property type="entry name" value="HAT_RTT109-like"/>
</dbReference>
<keyword evidence="4" id="KW-1185">Reference proteome</keyword>
<evidence type="ECO:0000313" key="3">
    <source>
        <dbReference type="EMBL" id="KAL1883642.1"/>
    </source>
</evidence>
<proteinExistence type="predicted"/>
<keyword evidence="2" id="KW-0812">Transmembrane</keyword>